<proteinExistence type="predicted"/>
<accession>A0A806KSL8</accession>
<name>A0A806KSL8_9BACT</name>
<dbReference type="SUPFAM" id="SSF47413">
    <property type="entry name" value="lambda repressor-like DNA-binding domains"/>
    <property type="match status" value="1"/>
</dbReference>
<dbReference type="PROSITE" id="PS50943">
    <property type="entry name" value="HTH_CROC1"/>
    <property type="match status" value="1"/>
</dbReference>
<dbReference type="SMART" id="SM00530">
    <property type="entry name" value="HTH_XRE"/>
    <property type="match status" value="1"/>
</dbReference>
<sequence length="112" mass="12278">MSSSLGQRIVHYRKKAGISQKNLAATVGISSSALNNYEKDKREPNISVLMRLAEALDITGDALLGLDPHPELVAQNGGEYIMLRAVRSLNKLGQERALEYIAGLKELPKYAK</sequence>
<evidence type="ECO:0000256" key="1">
    <source>
        <dbReference type="ARBA" id="ARBA00023125"/>
    </source>
</evidence>
<evidence type="ECO:0000313" key="3">
    <source>
        <dbReference type="EMBL" id="AGS54241.1"/>
    </source>
</evidence>
<protein>
    <recommendedName>
        <fullName evidence="2">HTH cro/C1-type domain-containing protein</fullName>
    </recommendedName>
</protein>
<keyword evidence="1" id="KW-0238">DNA-binding</keyword>
<reference evidence="3" key="1">
    <citation type="submission" date="2012-03" db="EMBL/GenBank/DDBJ databases">
        <title>Functional metagenomics reveals considerable lignocellulase gene clusters in the gut microbiome of a wood-feeding higher termite.</title>
        <authorList>
            <person name="Liu N."/>
        </authorList>
    </citation>
    <scope>NUCLEOTIDE SEQUENCE</scope>
</reference>
<dbReference type="PANTHER" id="PTHR46558">
    <property type="entry name" value="TRACRIPTIONAL REGULATORY PROTEIN-RELATED-RELATED"/>
    <property type="match status" value="1"/>
</dbReference>
<evidence type="ECO:0000259" key="2">
    <source>
        <dbReference type="PROSITE" id="PS50943"/>
    </source>
</evidence>
<organism evidence="3">
    <name type="scientific">uncultured bacterium contig00166</name>
    <dbReference type="NCBI Taxonomy" id="1181595"/>
    <lineage>
        <taxon>Bacteria</taxon>
        <taxon>environmental samples</taxon>
    </lineage>
</organism>
<dbReference type="InterPro" id="IPR010982">
    <property type="entry name" value="Lambda_DNA-bd_dom_sf"/>
</dbReference>
<dbReference type="Pfam" id="PF01381">
    <property type="entry name" value="HTH_3"/>
    <property type="match status" value="1"/>
</dbReference>
<dbReference type="Gene3D" id="1.10.260.40">
    <property type="entry name" value="lambda repressor-like DNA-binding domains"/>
    <property type="match status" value="1"/>
</dbReference>
<dbReference type="EMBL" id="JQ844283">
    <property type="protein sequence ID" value="AGS54241.1"/>
    <property type="molecule type" value="Genomic_DNA"/>
</dbReference>
<dbReference type="AlphaFoldDB" id="A0A806KSL8"/>
<dbReference type="PANTHER" id="PTHR46558:SF13">
    <property type="entry name" value="HTH-TYPE TRANSCRIPTIONAL REGULATOR IMMR"/>
    <property type="match status" value="1"/>
</dbReference>
<dbReference type="GO" id="GO:0003677">
    <property type="term" value="F:DNA binding"/>
    <property type="evidence" value="ECO:0007669"/>
    <property type="project" value="UniProtKB-KW"/>
</dbReference>
<feature type="domain" description="HTH cro/C1-type" evidence="2">
    <location>
        <begin position="9"/>
        <end position="63"/>
    </location>
</feature>
<dbReference type="CDD" id="cd00093">
    <property type="entry name" value="HTH_XRE"/>
    <property type="match status" value="1"/>
</dbReference>
<dbReference type="InterPro" id="IPR001387">
    <property type="entry name" value="Cro/C1-type_HTH"/>
</dbReference>